<accession>A0A072NXM8</accession>
<dbReference type="GO" id="GO:0042175">
    <property type="term" value="C:nuclear outer membrane-endoplasmic reticulum membrane network"/>
    <property type="evidence" value="ECO:0007669"/>
    <property type="project" value="TreeGrafter"/>
</dbReference>
<feature type="compositionally biased region" description="Basic and acidic residues" evidence="1">
    <location>
        <begin position="493"/>
        <end position="507"/>
    </location>
</feature>
<gene>
    <name evidence="2" type="ORF">A1O9_11576</name>
</gene>
<dbReference type="GO" id="GO:0008298">
    <property type="term" value="P:intracellular mRNA localization"/>
    <property type="evidence" value="ECO:0007669"/>
    <property type="project" value="TreeGrafter"/>
</dbReference>
<evidence type="ECO:0008006" key="4">
    <source>
        <dbReference type="Google" id="ProtNLM"/>
    </source>
</evidence>
<dbReference type="GO" id="GO:1990904">
    <property type="term" value="C:ribonucleoprotein complex"/>
    <property type="evidence" value="ECO:0007669"/>
    <property type="project" value="TreeGrafter"/>
</dbReference>
<evidence type="ECO:0000313" key="2">
    <source>
        <dbReference type="EMBL" id="KEF52336.1"/>
    </source>
</evidence>
<dbReference type="VEuPathDB" id="FungiDB:A1O9_11576"/>
<keyword evidence="3" id="KW-1185">Reference proteome</keyword>
<protein>
    <recommendedName>
        <fullName evidence="4">Nuclear segregation protein Bfr1</fullName>
    </recommendedName>
</protein>
<dbReference type="PANTHER" id="PTHR31027">
    <property type="entry name" value="NUCLEAR SEGREGATION PROTEIN BFR1"/>
    <property type="match status" value="1"/>
</dbReference>
<sequence length="513" mass="57199">MADTAAPSATDAAQKGRPEKPDEAKFKADLAKAEKEHEAAQARFNASRTKLDSARPGKSTPANDRFKALVDDQKAIRLQQQENKNAKKEQQDKFTKNDNEIKKLIAEQKETRSRLNFRNVDELEAKVASIDRQIESGSLKVVDEKKALAEIREIRKQKPKFAEVEQLQKDIDAKKAENAELKKTFDNPESRALAQKYEDNQKELDDIKAAREDTNKNYDTLKAEREKLYQEQQVTYANIRKVKDDYYTAKKAYKEHEDQIYQQRRERQKAERDAYEKEKRRRVADQKLEEASEPAFLEQIRTAEGLIRYFDPSYSTGEDDKGPGEFAASAQRTIDDSGFKGMKVVKKEDEDFFVGSGGKKKGAKGKKTGASSAEAGKFNLNIGIIEELARVGVDPPSTQADAPSVVEKLKAKVETWKKDQDSQTQKNIEKAKKEIEKLEKEADDAAAAAAAAPSTSGRRTHQAKKPALKETALNGGPTADAEEAAEKGGLADATKDLKEASLEDKENGAVATA</sequence>
<feature type="region of interest" description="Disordered" evidence="1">
    <location>
        <begin position="1"/>
        <end position="99"/>
    </location>
</feature>
<dbReference type="InterPro" id="IPR039604">
    <property type="entry name" value="Bfr1"/>
</dbReference>
<reference evidence="2 3" key="1">
    <citation type="submission" date="2013-03" db="EMBL/GenBank/DDBJ databases">
        <title>The Genome Sequence of Exophiala aquamarina CBS 119918.</title>
        <authorList>
            <consortium name="The Broad Institute Genomics Platform"/>
            <person name="Cuomo C."/>
            <person name="de Hoog S."/>
            <person name="Gorbushina A."/>
            <person name="Walker B."/>
            <person name="Young S.K."/>
            <person name="Zeng Q."/>
            <person name="Gargeya S."/>
            <person name="Fitzgerald M."/>
            <person name="Haas B."/>
            <person name="Abouelleil A."/>
            <person name="Allen A.W."/>
            <person name="Alvarado L."/>
            <person name="Arachchi H.M."/>
            <person name="Berlin A.M."/>
            <person name="Chapman S.B."/>
            <person name="Gainer-Dewar J."/>
            <person name="Goldberg J."/>
            <person name="Griggs A."/>
            <person name="Gujja S."/>
            <person name="Hansen M."/>
            <person name="Howarth C."/>
            <person name="Imamovic A."/>
            <person name="Ireland A."/>
            <person name="Larimer J."/>
            <person name="McCowan C."/>
            <person name="Murphy C."/>
            <person name="Pearson M."/>
            <person name="Poon T.W."/>
            <person name="Priest M."/>
            <person name="Roberts A."/>
            <person name="Saif S."/>
            <person name="Shea T."/>
            <person name="Sisk P."/>
            <person name="Sykes S."/>
            <person name="Wortman J."/>
            <person name="Nusbaum C."/>
            <person name="Birren B."/>
        </authorList>
    </citation>
    <scope>NUCLEOTIDE SEQUENCE [LARGE SCALE GENOMIC DNA]</scope>
    <source>
        <strain evidence="2 3">CBS 119918</strain>
    </source>
</reference>
<organism evidence="2 3">
    <name type="scientific">Exophiala aquamarina CBS 119918</name>
    <dbReference type="NCBI Taxonomy" id="1182545"/>
    <lineage>
        <taxon>Eukaryota</taxon>
        <taxon>Fungi</taxon>
        <taxon>Dikarya</taxon>
        <taxon>Ascomycota</taxon>
        <taxon>Pezizomycotina</taxon>
        <taxon>Eurotiomycetes</taxon>
        <taxon>Chaetothyriomycetidae</taxon>
        <taxon>Chaetothyriales</taxon>
        <taxon>Herpotrichiellaceae</taxon>
        <taxon>Exophiala</taxon>
    </lineage>
</organism>
<dbReference type="HOGENOM" id="CLU_023943_1_0_1"/>
<dbReference type="STRING" id="1182545.A0A072NXM8"/>
<proteinExistence type="predicted"/>
<dbReference type="EMBL" id="AMGV01000018">
    <property type="protein sequence ID" value="KEF52336.1"/>
    <property type="molecule type" value="Genomic_DNA"/>
</dbReference>
<evidence type="ECO:0000313" key="3">
    <source>
        <dbReference type="Proteomes" id="UP000027920"/>
    </source>
</evidence>
<feature type="region of interest" description="Disordered" evidence="1">
    <location>
        <begin position="255"/>
        <end position="289"/>
    </location>
</feature>
<evidence type="ECO:0000256" key="1">
    <source>
        <dbReference type="SAM" id="MobiDB-lite"/>
    </source>
</evidence>
<dbReference type="Proteomes" id="UP000027920">
    <property type="component" value="Unassembled WGS sequence"/>
</dbReference>
<name>A0A072NXM8_9EURO</name>
<feature type="compositionally biased region" description="Basic and acidic residues" evidence="1">
    <location>
        <begin position="14"/>
        <end position="40"/>
    </location>
</feature>
<feature type="region of interest" description="Disordered" evidence="1">
    <location>
        <begin position="439"/>
        <end position="513"/>
    </location>
</feature>
<dbReference type="GeneID" id="25286474"/>
<comment type="caution">
    <text evidence="2">The sequence shown here is derived from an EMBL/GenBank/DDBJ whole genome shotgun (WGS) entry which is preliminary data.</text>
</comment>
<dbReference type="GO" id="GO:0005783">
    <property type="term" value="C:endoplasmic reticulum"/>
    <property type="evidence" value="ECO:0007669"/>
    <property type="project" value="TreeGrafter"/>
</dbReference>
<feature type="compositionally biased region" description="Basic and acidic residues" evidence="1">
    <location>
        <begin position="84"/>
        <end position="99"/>
    </location>
</feature>
<feature type="compositionally biased region" description="Basic and acidic residues" evidence="1">
    <location>
        <begin position="64"/>
        <end position="75"/>
    </location>
</feature>
<dbReference type="AlphaFoldDB" id="A0A072NXM8"/>
<feature type="compositionally biased region" description="Low complexity" evidence="1">
    <location>
        <begin position="1"/>
        <end position="13"/>
    </location>
</feature>
<dbReference type="GO" id="GO:0003729">
    <property type="term" value="F:mRNA binding"/>
    <property type="evidence" value="ECO:0007669"/>
    <property type="project" value="TreeGrafter"/>
</dbReference>
<dbReference type="RefSeq" id="XP_013254926.1">
    <property type="nucleotide sequence ID" value="XM_013399472.1"/>
</dbReference>
<dbReference type="OrthoDB" id="2195113at2759"/>
<dbReference type="PANTHER" id="PTHR31027:SF2">
    <property type="entry name" value="LEBERCILIN DOMAIN-CONTAINING PROTEIN"/>
    <property type="match status" value="1"/>
</dbReference>